<reference evidence="3" key="1">
    <citation type="submission" date="2019-12" db="UniProtKB">
        <authorList>
            <consortium name="WormBaseParasite"/>
        </authorList>
    </citation>
    <scope>IDENTIFICATION</scope>
</reference>
<dbReference type="WBParaSite" id="TMUE_0000000003.1">
    <property type="protein sequence ID" value="TMUE_0000000003.1"/>
    <property type="gene ID" value="WBGene00295951"/>
</dbReference>
<feature type="region of interest" description="Disordered" evidence="1">
    <location>
        <begin position="26"/>
        <end position="77"/>
    </location>
</feature>
<evidence type="ECO:0000313" key="3">
    <source>
        <dbReference type="WBParaSite" id="TMUE_0000000003.1"/>
    </source>
</evidence>
<dbReference type="Proteomes" id="UP000046395">
    <property type="component" value="Unassembled WGS sequence"/>
</dbReference>
<evidence type="ECO:0000256" key="1">
    <source>
        <dbReference type="SAM" id="MobiDB-lite"/>
    </source>
</evidence>
<organism evidence="2 3">
    <name type="scientific">Trichuris muris</name>
    <name type="common">Mouse whipworm</name>
    <dbReference type="NCBI Taxonomy" id="70415"/>
    <lineage>
        <taxon>Eukaryota</taxon>
        <taxon>Metazoa</taxon>
        <taxon>Ecdysozoa</taxon>
        <taxon>Nematoda</taxon>
        <taxon>Enoplea</taxon>
        <taxon>Dorylaimia</taxon>
        <taxon>Trichinellida</taxon>
        <taxon>Trichuridae</taxon>
        <taxon>Trichuris</taxon>
    </lineage>
</organism>
<dbReference type="AlphaFoldDB" id="A0A5S6PYH1"/>
<protein>
    <submittedName>
        <fullName evidence="3">Uncharacterized protein</fullName>
    </submittedName>
</protein>
<evidence type="ECO:0000313" key="2">
    <source>
        <dbReference type="Proteomes" id="UP000046395"/>
    </source>
</evidence>
<proteinExistence type="predicted"/>
<keyword evidence="2" id="KW-1185">Reference proteome</keyword>
<sequence length="141" mass="14687">MATGRRVRAAVVATFFEVKVTQKKGAKRLQSGSLPASRSPTLDGRSEVSSALPRERRVASVEQRSATGVPTGFGPIAAPSFRGSAAGRFAGSTGASNGSIRECAAVRERGGNGTRRPSEPGSLMGSFANWHAFWPDLSPGL</sequence>
<name>A0A5S6PYH1_TRIMR</name>
<accession>A0A5S6PYH1</accession>
<feature type="compositionally biased region" description="Polar residues" evidence="1">
    <location>
        <begin position="30"/>
        <end position="40"/>
    </location>
</feature>